<protein>
    <submittedName>
        <fullName evidence="2">Uncharacterized protein</fullName>
    </submittedName>
</protein>
<evidence type="ECO:0000313" key="3">
    <source>
        <dbReference type="Proteomes" id="UP000000607"/>
    </source>
</evidence>
<feature type="region of interest" description="Disordered" evidence="1">
    <location>
        <begin position="1"/>
        <end position="38"/>
    </location>
</feature>
<accession>Q65QS3</accession>
<name>Q65QS3_MANSM</name>
<gene>
    <name evidence="2" type="ordered locus">MS2080</name>
</gene>
<dbReference type="KEGG" id="msu:MS2080"/>
<feature type="compositionally biased region" description="Basic and acidic residues" evidence="1">
    <location>
        <begin position="12"/>
        <end position="25"/>
    </location>
</feature>
<sequence length="49" mass="5539">MSTILLSYGSQSRKDPATAEQMETKKLKRRGNQRVKNSRKPTALFIGIC</sequence>
<evidence type="ECO:0000256" key="1">
    <source>
        <dbReference type="SAM" id="MobiDB-lite"/>
    </source>
</evidence>
<feature type="compositionally biased region" description="Basic residues" evidence="1">
    <location>
        <begin position="26"/>
        <end position="38"/>
    </location>
</feature>
<evidence type="ECO:0000313" key="2">
    <source>
        <dbReference type="EMBL" id="AAU38687.1"/>
    </source>
</evidence>
<organism evidence="2 3">
    <name type="scientific">Mannheimia succiniciproducens (strain KCTC 0769BP / MBEL55E)</name>
    <dbReference type="NCBI Taxonomy" id="221988"/>
    <lineage>
        <taxon>Bacteria</taxon>
        <taxon>Pseudomonadati</taxon>
        <taxon>Pseudomonadota</taxon>
        <taxon>Gammaproteobacteria</taxon>
        <taxon>Pasteurellales</taxon>
        <taxon>Pasteurellaceae</taxon>
        <taxon>Basfia</taxon>
    </lineage>
</organism>
<feature type="compositionally biased region" description="Polar residues" evidence="1">
    <location>
        <begin position="1"/>
        <end position="11"/>
    </location>
</feature>
<reference evidence="2 3" key="1">
    <citation type="journal article" date="2004" name="Nat. Biotechnol.">
        <title>The genome sequence of the capnophilic rumen bacterium Mannheimia succiniciproducens.</title>
        <authorList>
            <person name="Hong S.H."/>
            <person name="Kim J.S."/>
            <person name="Lee S.Y."/>
            <person name="In Y.H."/>
            <person name="Choi S.S."/>
            <person name="Rih J.-K."/>
            <person name="Kim C.H."/>
            <person name="Jeong H."/>
            <person name="Hur C.G."/>
            <person name="Kim J.J."/>
        </authorList>
    </citation>
    <scope>NUCLEOTIDE SEQUENCE [LARGE SCALE GENOMIC DNA]</scope>
    <source>
        <strain evidence="3">KCTC 0769BP / MBEL55E</strain>
    </source>
</reference>
<dbReference type="EMBL" id="AE016827">
    <property type="protein sequence ID" value="AAU38687.1"/>
    <property type="molecule type" value="Genomic_DNA"/>
</dbReference>
<keyword evidence="3" id="KW-1185">Reference proteome</keyword>
<dbReference type="HOGENOM" id="CLU_3137426_0_0_6"/>
<dbReference type="AlphaFoldDB" id="Q65QS3"/>
<dbReference type="Proteomes" id="UP000000607">
    <property type="component" value="Chromosome"/>
</dbReference>
<dbReference type="STRING" id="221988.MS2080"/>
<proteinExistence type="predicted"/>